<feature type="domain" description="Calcineurin-like phosphoesterase" evidence="2">
    <location>
        <begin position="197"/>
        <end position="361"/>
    </location>
</feature>
<evidence type="ECO:0000313" key="5">
    <source>
        <dbReference type="Proteomes" id="UP001642409"/>
    </source>
</evidence>
<dbReference type="Proteomes" id="UP001642409">
    <property type="component" value="Unassembled WGS sequence"/>
</dbReference>
<protein>
    <submittedName>
        <fullName evidence="3">Alkaline phosphatase</fullName>
    </submittedName>
    <submittedName>
        <fullName evidence="4">Alkaline_phosphatase</fullName>
    </submittedName>
</protein>
<name>A0AA86NE82_9EUKA</name>
<dbReference type="InterPro" id="IPR029052">
    <property type="entry name" value="Metallo-depent_PP-like"/>
</dbReference>
<evidence type="ECO:0000313" key="3">
    <source>
        <dbReference type="EMBL" id="CAI9918187.1"/>
    </source>
</evidence>
<reference evidence="3" key="1">
    <citation type="submission" date="2023-06" db="EMBL/GenBank/DDBJ databases">
        <authorList>
            <person name="Kurt Z."/>
        </authorList>
    </citation>
    <scope>NUCLEOTIDE SEQUENCE</scope>
</reference>
<evidence type="ECO:0000256" key="1">
    <source>
        <dbReference type="SAM" id="Phobius"/>
    </source>
</evidence>
<dbReference type="Gene3D" id="3.60.21.10">
    <property type="match status" value="1"/>
</dbReference>
<keyword evidence="1" id="KW-0812">Transmembrane</keyword>
<dbReference type="EMBL" id="CATOUU010000153">
    <property type="protein sequence ID" value="CAI9918187.1"/>
    <property type="molecule type" value="Genomic_DNA"/>
</dbReference>
<gene>
    <name evidence="4" type="ORF">HINF_LOCUS49749</name>
    <name evidence="3" type="ORF">HINF_LOCUS5832</name>
</gene>
<dbReference type="AlphaFoldDB" id="A0AA86NE82"/>
<reference evidence="4 5" key="2">
    <citation type="submission" date="2024-07" db="EMBL/GenBank/DDBJ databases">
        <authorList>
            <person name="Akdeniz Z."/>
        </authorList>
    </citation>
    <scope>NUCLEOTIDE SEQUENCE [LARGE SCALE GENOMIC DNA]</scope>
</reference>
<dbReference type="GO" id="GO:0016787">
    <property type="term" value="F:hydrolase activity"/>
    <property type="evidence" value="ECO:0007669"/>
    <property type="project" value="InterPro"/>
</dbReference>
<keyword evidence="1" id="KW-1133">Transmembrane helix</keyword>
<feature type="transmembrane region" description="Helical" evidence="1">
    <location>
        <begin position="22"/>
        <end position="47"/>
    </location>
</feature>
<organism evidence="3">
    <name type="scientific">Hexamita inflata</name>
    <dbReference type="NCBI Taxonomy" id="28002"/>
    <lineage>
        <taxon>Eukaryota</taxon>
        <taxon>Metamonada</taxon>
        <taxon>Diplomonadida</taxon>
        <taxon>Hexamitidae</taxon>
        <taxon>Hexamitinae</taxon>
        <taxon>Hexamita</taxon>
    </lineage>
</organism>
<dbReference type="Pfam" id="PF00149">
    <property type="entry name" value="Metallophos"/>
    <property type="match status" value="1"/>
</dbReference>
<dbReference type="SUPFAM" id="SSF56300">
    <property type="entry name" value="Metallo-dependent phosphatases"/>
    <property type="match status" value="1"/>
</dbReference>
<feature type="transmembrane region" description="Helical" evidence="1">
    <location>
        <begin position="59"/>
        <end position="79"/>
    </location>
</feature>
<dbReference type="EMBL" id="CAXDID020000235">
    <property type="protein sequence ID" value="CAL6061523.1"/>
    <property type="molecule type" value="Genomic_DNA"/>
</dbReference>
<comment type="caution">
    <text evidence="3">The sequence shown here is derived from an EMBL/GenBank/DDBJ whole genome shotgun (WGS) entry which is preliminary data.</text>
</comment>
<proteinExistence type="predicted"/>
<keyword evidence="1" id="KW-0472">Membrane</keyword>
<feature type="transmembrane region" description="Helical" evidence="1">
    <location>
        <begin position="100"/>
        <end position="120"/>
    </location>
</feature>
<accession>A0AA86NE82</accession>
<evidence type="ECO:0000259" key="2">
    <source>
        <dbReference type="Pfam" id="PF00149"/>
    </source>
</evidence>
<keyword evidence="5" id="KW-1185">Reference proteome</keyword>
<evidence type="ECO:0000313" key="4">
    <source>
        <dbReference type="EMBL" id="CAL6061523.1"/>
    </source>
</evidence>
<dbReference type="InterPro" id="IPR004843">
    <property type="entry name" value="Calcineurin-like_PHP"/>
</dbReference>
<sequence length="459" mass="52957">MNPVPASEELINTTTLNKRKNIVVNTISIIKLLVMMLLLALFIGQWVQYKHIGLFYDESFYSLGFFCISVLILFFDFLTRIKHNCLCCLRPKGHLVVSSISLLILIPVALWLMITTIVQWCKLPQFCYGPLAFIHEDGTRIHWCTYKQTKTHLSGQSPESSSKSNYHSVFVNSTQFSYQIPGIKTQYSYNLPHTISKFFVMSDTHNNTKYTAPLNNVDFDFLQHNGDLCKRGHLNELQTGFKNWPTKPMLFATGNHDYGYQQGQFVKYVTQRPMNYFQKINNLFFFSVYIQHGLENDAFTFLSQNAIKAISAEHVFISVHFPPYATGKYGANKSLSLQMENFIDSHTELKIRAVFSGHNHNFAAFRRNYLMYFINGVGGGSLHPVYDQSEMGGRVWKTESLHGPQEVIIGDDASYGYQYHLDSWLKYTRTEVEFQDNKIVYAVRDLDTDTILTTYEQSF</sequence>